<dbReference type="EMBL" id="JAVDXW010000001">
    <property type="protein sequence ID" value="MDR7304125.1"/>
    <property type="molecule type" value="Genomic_DNA"/>
</dbReference>
<reference evidence="3" key="1">
    <citation type="submission" date="2023-07" db="EMBL/GenBank/DDBJ databases">
        <title>Sequencing the genomes of 1000 actinobacteria strains.</title>
        <authorList>
            <person name="Klenk H.-P."/>
        </authorList>
    </citation>
    <scope>NUCLEOTIDE SEQUENCE</scope>
    <source>
        <strain evidence="3">DSM 45977</strain>
    </source>
</reference>
<dbReference type="InterPro" id="IPR015590">
    <property type="entry name" value="Aldehyde_DH_dom"/>
</dbReference>
<name>A0AAE3ZHH4_9ACTN</name>
<keyword evidence="1 3" id="KW-0560">Oxidoreductase</keyword>
<comment type="caution">
    <text evidence="3">The sequence shown here is derived from an EMBL/GenBank/DDBJ whole genome shotgun (WGS) entry which is preliminary data.</text>
</comment>
<dbReference type="InterPro" id="IPR044151">
    <property type="entry name" value="ALDH_KGSADH"/>
</dbReference>
<dbReference type="RefSeq" id="WP_310277361.1">
    <property type="nucleotide sequence ID" value="NZ_JAVDXW010000001.1"/>
</dbReference>
<dbReference type="InterPro" id="IPR016163">
    <property type="entry name" value="Ald_DH_C"/>
</dbReference>
<protein>
    <submittedName>
        <fullName evidence="3">NADP-dependent aldehyde dehydrogenase</fullName>
        <ecNumber evidence="3">1.2.1.4</ecNumber>
    </submittedName>
</protein>
<gene>
    <name evidence="3" type="ORF">JOF55_004306</name>
</gene>
<evidence type="ECO:0000313" key="4">
    <source>
        <dbReference type="Proteomes" id="UP001180845"/>
    </source>
</evidence>
<sequence length="495" mass="52718">MTTTEQTPTSAAELEAVLDGAARAAEPLAHLRPAQRAEFLRQVADALDKAGEELIEPARRESHLPESRLRGELVRTTFQLRLFGDVIDEGAYLGVTIDPPEKDWPTGARPDMRRMSLPLGPVVVFAASNFPFAFSVAGGDTAAALAAGCPVILKTHPGHPELSQRTGEIITAALASAGAPHGTFALIHGEEAGRDAITDPRVRAGAFTGSARGGRALFDLASARPDPIPFYAEMGSVNPVFVTPDAAAERAEDIAHGYLDSFTAGVGQFCTKPGLLFVPSEAIDAFERTLVSGVAQRAAAPMLNAGLEQAFRDALEPISGHESIRPLVSGDSTEDGTTPTLLRTSAEELIRHREPLTQECFGPVSILVGYSDEQELLEAVRLFTGELTSTVHGAEGEAIVPELFTELRKRAGRLIWNGWPTGVSVSHAMQHGGPYPATTAPTHTSVGTAAIERFLRPVCYQNTPSAVLPEALLDENPLGIPRRVNGHLELPEPRS</sequence>
<dbReference type="AlphaFoldDB" id="A0AAE3ZHH4"/>
<dbReference type="InterPro" id="IPR016161">
    <property type="entry name" value="Ald_DH/histidinol_DH"/>
</dbReference>
<dbReference type="Gene3D" id="3.40.605.10">
    <property type="entry name" value="Aldehyde Dehydrogenase, Chain A, domain 1"/>
    <property type="match status" value="1"/>
</dbReference>
<dbReference type="InterPro" id="IPR016162">
    <property type="entry name" value="Ald_DH_N"/>
</dbReference>
<dbReference type="EC" id="1.2.1.4" evidence="3"/>
<evidence type="ECO:0000256" key="1">
    <source>
        <dbReference type="ARBA" id="ARBA00023002"/>
    </source>
</evidence>
<dbReference type="PANTHER" id="PTHR43353:SF3">
    <property type="entry name" value="ALDEHYDE DEHYDROGENASE-RELATED"/>
    <property type="match status" value="1"/>
</dbReference>
<dbReference type="PANTHER" id="PTHR43353">
    <property type="entry name" value="SUCCINATE-SEMIALDEHYDE DEHYDROGENASE, MITOCHONDRIAL"/>
    <property type="match status" value="1"/>
</dbReference>
<dbReference type="SUPFAM" id="SSF53720">
    <property type="entry name" value="ALDH-like"/>
    <property type="match status" value="1"/>
</dbReference>
<proteinExistence type="predicted"/>
<keyword evidence="4" id="KW-1185">Reference proteome</keyword>
<dbReference type="Proteomes" id="UP001180845">
    <property type="component" value="Unassembled WGS sequence"/>
</dbReference>
<dbReference type="Gene3D" id="3.40.309.10">
    <property type="entry name" value="Aldehyde Dehydrogenase, Chain A, domain 2"/>
    <property type="match status" value="1"/>
</dbReference>
<dbReference type="InterPro" id="IPR050740">
    <property type="entry name" value="Aldehyde_DH_Superfamily"/>
</dbReference>
<dbReference type="Pfam" id="PF00171">
    <property type="entry name" value="Aldedh"/>
    <property type="match status" value="1"/>
</dbReference>
<accession>A0AAE3ZHH4</accession>
<dbReference type="GO" id="GO:0033721">
    <property type="term" value="F:aldehyde dehydrogenase (NADP+) activity"/>
    <property type="evidence" value="ECO:0007669"/>
    <property type="project" value="UniProtKB-EC"/>
</dbReference>
<evidence type="ECO:0000313" key="3">
    <source>
        <dbReference type="EMBL" id="MDR7304125.1"/>
    </source>
</evidence>
<feature type="domain" description="Aldehyde dehydrogenase" evidence="2">
    <location>
        <begin position="9"/>
        <end position="433"/>
    </location>
</feature>
<organism evidence="3 4">
    <name type="scientific">Haloactinomyces albus</name>
    <dbReference type="NCBI Taxonomy" id="1352928"/>
    <lineage>
        <taxon>Bacteria</taxon>
        <taxon>Bacillati</taxon>
        <taxon>Actinomycetota</taxon>
        <taxon>Actinomycetes</taxon>
        <taxon>Actinopolysporales</taxon>
        <taxon>Actinopolysporaceae</taxon>
        <taxon>Haloactinomyces</taxon>
    </lineage>
</organism>
<dbReference type="CDD" id="cd07129">
    <property type="entry name" value="ALDH_KGSADH"/>
    <property type="match status" value="1"/>
</dbReference>
<evidence type="ECO:0000259" key="2">
    <source>
        <dbReference type="Pfam" id="PF00171"/>
    </source>
</evidence>